<protein>
    <submittedName>
        <fullName evidence="1">Uncharacterized protein</fullName>
    </submittedName>
</protein>
<name>A0A026VVF2_OOCBI</name>
<evidence type="ECO:0000313" key="2">
    <source>
        <dbReference type="Proteomes" id="UP000053097"/>
    </source>
</evidence>
<sequence length="64" mass="7645">MLQRRIQDIHYMMFNRACVRYVLGCLAHNCISMLYRDLTITTICRNPVHNWISTPQSTSYYSFP</sequence>
<gene>
    <name evidence="1" type="ORF">X777_15480</name>
</gene>
<evidence type="ECO:0000313" key="1">
    <source>
        <dbReference type="EMBL" id="EZA47732.1"/>
    </source>
</evidence>
<proteinExistence type="predicted"/>
<keyword evidence="2" id="KW-1185">Reference proteome</keyword>
<organism evidence="1 2">
    <name type="scientific">Ooceraea biroi</name>
    <name type="common">Clonal raider ant</name>
    <name type="synonym">Cerapachys biroi</name>
    <dbReference type="NCBI Taxonomy" id="2015173"/>
    <lineage>
        <taxon>Eukaryota</taxon>
        <taxon>Metazoa</taxon>
        <taxon>Ecdysozoa</taxon>
        <taxon>Arthropoda</taxon>
        <taxon>Hexapoda</taxon>
        <taxon>Insecta</taxon>
        <taxon>Pterygota</taxon>
        <taxon>Neoptera</taxon>
        <taxon>Endopterygota</taxon>
        <taxon>Hymenoptera</taxon>
        <taxon>Apocrita</taxon>
        <taxon>Aculeata</taxon>
        <taxon>Formicoidea</taxon>
        <taxon>Formicidae</taxon>
        <taxon>Dorylinae</taxon>
        <taxon>Ooceraea</taxon>
    </lineage>
</organism>
<dbReference type="EMBL" id="KK107796">
    <property type="protein sequence ID" value="EZA47732.1"/>
    <property type="molecule type" value="Genomic_DNA"/>
</dbReference>
<accession>A0A026VVF2</accession>
<dbReference type="AlphaFoldDB" id="A0A026VVF2"/>
<reference evidence="1 2" key="1">
    <citation type="journal article" date="2014" name="Curr. Biol.">
        <title>The genome of the clonal raider ant Cerapachys biroi.</title>
        <authorList>
            <person name="Oxley P.R."/>
            <person name="Ji L."/>
            <person name="Fetter-Pruneda I."/>
            <person name="McKenzie S.K."/>
            <person name="Li C."/>
            <person name="Hu H."/>
            <person name="Zhang G."/>
            <person name="Kronauer D.J."/>
        </authorList>
    </citation>
    <scope>NUCLEOTIDE SEQUENCE [LARGE SCALE GENOMIC DNA]</scope>
</reference>
<dbReference type="Proteomes" id="UP000053097">
    <property type="component" value="Unassembled WGS sequence"/>
</dbReference>